<feature type="domain" description="LRAT" evidence="2">
    <location>
        <begin position="95"/>
        <end position="215"/>
    </location>
</feature>
<organism evidence="3 4">
    <name type="scientific">Desmophyllum pertusum</name>
    <dbReference type="NCBI Taxonomy" id="174260"/>
    <lineage>
        <taxon>Eukaryota</taxon>
        <taxon>Metazoa</taxon>
        <taxon>Cnidaria</taxon>
        <taxon>Anthozoa</taxon>
        <taxon>Hexacorallia</taxon>
        <taxon>Scleractinia</taxon>
        <taxon>Caryophylliina</taxon>
        <taxon>Caryophylliidae</taxon>
        <taxon>Desmophyllum</taxon>
    </lineage>
</organism>
<keyword evidence="1" id="KW-0812">Transmembrane</keyword>
<dbReference type="EMBL" id="MU827779">
    <property type="protein sequence ID" value="KAJ7339401.1"/>
    <property type="molecule type" value="Genomic_DNA"/>
</dbReference>
<dbReference type="Proteomes" id="UP001163046">
    <property type="component" value="Unassembled WGS sequence"/>
</dbReference>
<proteinExistence type="predicted"/>
<evidence type="ECO:0000313" key="4">
    <source>
        <dbReference type="Proteomes" id="UP001163046"/>
    </source>
</evidence>
<dbReference type="AlphaFoldDB" id="A0A9W9YF86"/>
<protein>
    <recommendedName>
        <fullName evidence="2">LRAT domain-containing protein</fullName>
    </recommendedName>
</protein>
<gene>
    <name evidence="3" type="ORF">OS493_005796</name>
</gene>
<accession>A0A9W9YF86</accession>
<feature type="transmembrane region" description="Helical" evidence="1">
    <location>
        <begin position="226"/>
        <end position="250"/>
    </location>
</feature>
<evidence type="ECO:0000313" key="3">
    <source>
        <dbReference type="EMBL" id="KAJ7339401.1"/>
    </source>
</evidence>
<evidence type="ECO:0000256" key="1">
    <source>
        <dbReference type="SAM" id="Phobius"/>
    </source>
</evidence>
<dbReference type="InterPro" id="IPR007053">
    <property type="entry name" value="LRAT_dom"/>
</dbReference>
<feature type="transmembrane region" description="Helical" evidence="1">
    <location>
        <begin position="256"/>
        <end position="281"/>
    </location>
</feature>
<dbReference type="PROSITE" id="PS51934">
    <property type="entry name" value="LRAT"/>
    <property type="match status" value="1"/>
</dbReference>
<dbReference type="OrthoDB" id="421951at2759"/>
<keyword evidence="4" id="KW-1185">Reference proteome</keyword>
<reference evidence="3" key="1">
    <citation type="submission" date="2023-01" db="EMBL/GenBank/DDBJ databases">
        <title>Genome assembly of the deep-sea coral Lophelia pertusa.</title>
        <authorList>
            <person name="Herrera S."/>
            <person name="Cordes E."/>
        </authorList>
    </citation>
    <scope>NUCLEOTIDE SEQUENCE</scope>
    <source>
        <strain evidence="3">USNM1676648</strain>
        <tissue evidence="3">Polyp</tissue>
    </source>
</reference>
<feature type="transmembrane region" description="Helical" evidence="1">
    <location>
        <begin position="328"/>
        <end position="349"/>
    </location>
</feature>
<keyword evidence="1" id="KW-1133">Transmembrane helix</keyword>
<name>A0A9W9YF86_9CNID</name>
<evidence type="ECO:0000259" key="2">
    <source>
        <dbReference type="PROSITE" id="PS51934"/>
    </source>
</evidence>
<dbReference type="Pfam" id="PF04970">
    <property type="entry name" value="LRAT"/>
    <property type="match status" value="1"/>
</dbReference>
<dbReference type="Gene3D" id="3.90.1720.10">
    <property type="entry name" value="endopeptidase domain like (from Nostoc punctiforme)"/>
    <property type="match status" value="1"/>
</dbReference>
<comment type="caution">
    <text evidence="3">The sequence shown here is derived from an EMBL/GenBank/DDBJ whole genome shotgun (WGS) entry which is preliminary data.</text>
</comment>
<sequence length="358" mass="39518">MTLNISVGGATNLIFRSSKTVQKLLPLPIFNALLSSYQDEVRIWLFYTLQKEIVAAKQSTSMFSFEESKPTVPFGRISPRTKITSLAQFRKGDHVMEESPFGYWHHFIVEKVKSNFAWVIHKTGDQDTGMRSLGESNPTGKAEVSRTKFVIEPGQVVYRIEYPPTDNVDGKVVLPSDEVVRRARKRLGERDYNAFTRNCEHFCRECKAGKPESYQSCDVVWTIGRLLLVILQGLFGGVVFIVASTTGLLAQTSVLLIGHAVGLFIGLIQDALWIAFEVIMADHARNKGHVTPVDAEKIKAKRVTPIVSGFVGGVGGAALGYYHIPLPVIGSVIGAVFGNFLCQALGLLVGRWVSTFLN</sequence>
<feature type="transmembrane region" description="Helical" evidence="1">
    <location>
        <begin position="302"/>
        <end position="322"/>
    </location>
</feature>
<keyword evidence="1" id="KW-0472">Membrane</keyword>